<dbReference type="GO" id="GO:0003677">
    <property type="term" value="F:DNA binding"/>
    <property type="evidence" value="ECO:0007669"/>
    <property type="project" value="InterPro"/>
</dbReference>
<dbReference type="GO" id="GO:0015074">
    <property type="term" value="P:DNA integration"/>
    <property type="evidence" value="ECO:0007669"/>
    <property type="project" value="InterPro"/>
</dbReference>
<evidence type="ECO:0000259" key="4">
    <source>
        <dbReference type="PROSITE" id="PS51866"/>
    </source>
</evidence>
<keyword evidence="1 3" id="KW-0500">Molybdenum</keyword>
<dbReference type="Proteomes" id="UP000069241">
    <property type="component" value="Chromosome"/>
</dbReference>
<organism evidence="6 7">
    <name type="scientific">Desulfovibrio fairfieldensis</name>
    <dbReference type="NCBI Taxonomy" id="44742"/>
    <lineage>
        <taxon>Bacteria</taxon>
        <taxon>Pseudomonadati</taxon>
        <taxon>Thermodesulfobacteriota</taxon>
        <taxon>Desulfovibrionia</taxon>
        <taxon>Desulfovibrionales</taxon>
        <taxon>Desulfovibrionaceae</taxon>
        <taxon>Desulfovibrio</taxon>
    </lineage>
</organism>
<dbReference type="Pfam" id="PF00589">
    <property type="entry name" value="Phage_integrase"/>
    <property type="match status" value="1"/>
</dbReference>
<dbReference type="RefSeq" id="WP_062254464.1">
    <property type="nucleotide sequence ID" value="NZ_CP014229.1"/>
</dbReference>
<feature type="domain" description="Mop" evidence="4">
    <location>
        <begin position="230"/>
        <end position="296"/>
    </location>
</feature>
<sequence length="376" mass="41084">MDKTAKREELAALLRSLSPADTAWLRQRLLRRDSVALLQDTGRISPQELLSVESWLWERAAAARGPREKRPRLRMWLIFMLLRYAGLRLVEIFALGPPDMDLQGGIIRVKGACGREVPLPLAVSRRLRRVLEDPGLFPASPELMRCDASYVRRSLQQCGAACGLPKGLLSARSLRHSRALELGRQGLPLPVVDIFLGRRAGPGQSGIVRCDPQKAQRLLREQLQRERPMKTSARNVFQGRIVALRQSGLLVEAILSTAGGLRVAALITDESYRSLALEEGKLVNASVKAPWVMIEAGAPEGGNGRVDATSGAENRFAAVVERVREDGMVMEILAALPEGSQICALQSKGPATGAPLRAGDKITVLFKAFSVILSLD</sequence>
<proteinExistence type="predicted"/>
<dbReference type="SUPFAM" id="SSF56349">
    <property type="entry name" value="DNA breaking-rejoining enzymes"/>
    <property type="match status" value="1"/>
</dbReference>
<feature type="domain" description="Tyr recombinase" evidence="5">
    <location>
        <begin position="45"/>
        <end position="224"/>
    </location>
</feature>
<dbReference type="InterPro" id="IPR008995">
    <property type="entry name" value="Mo/tungstate-bd_C_term_dom"/>
</dbReference>
<dbReference type="GO" id="GO:0006310">
    <property type="term" value="P:DNA recombination"/>
    <property type="evidence" value="ECO:0007669"/>
    <property type="project" value="UniProtKB-KW"/>
</dbReference>
<dbReference type="SUPFAM" id="SSF50331">
    <property type="entry name" value="MOP-like"/>
    <property type="match status" value="2"/>
</dbReference>
<name>A0A0X8JMA2_9BACT</name>
<dbReference type="InterPro" id="IPR011010">
    <property type="entry name" value="DNA_brk_join_enz"/>
</dbReference>
<dbReference type="PROSITE" id="PS51866">
    <property type="entry name" value="MOP"/>
    <property type="match status" value="1"/>
</dbReference>
<evidence type="ECO:0000256" key="1">
    <source>
        <dbReference type="ARBA" id="ARBA00022505"/>
    </source>
</evidence>
<evidence type="ECO:0000256" key="2">
    <source>
        <dbReference type="ARBA" id="ARBA00023172"/>
    </source>
</evidence>
<reference evidence="7" key="1">
    <citation type="submission" date="2016-02" db="EMBL/GenBank/DDBJ databases">
        <authorList>
            <person name="Holder M.E."/>
            <person name="Ajami N.J."/>
            <person name="Petrosino J.F."/>
        </authorList>
    </citation>
    <scope>NUCLEOTIDE SEQUENCE [LARGE SCALE GENOMIC DNA]</scope>
    <source>
        <strain evidence="7">CCUG 45958</strain>
    </source>
</reference>
<dbReference type="Gene3D" id="2.40.50.100">
    <property type="match status" value="2"/>
</dbReference>
<dbReference type="KEGG" id="dfi:AXF13_15085"/>
<dbReference type="InterPro" id="IPR013762">
    <property type="entry name" value="Integrase-like_cat_sf"/>
</dbReference>
<evidence type="ECO:0000259" key="5">
    <source>
        <dbReference type="PROSITE" id="PS51898"/>
    </source>
</evidence>
<evidence type="ECO:0000313" key="7">
    <source>
        <dbReference type="Proteomes" id="UP000069241"/>
    </source>
</evidence>
<evidence type="ECO:0000313" key="6">
    <source>
        <dbReference type="EMBL" id="AMD91346.1"/>
    </source>
</evidence>
<keyword evidence="2" id="KW-0233">DNA recombination</keyword>
<protein>
    <submittedName>
        <fullName evidence="6">Integrase</fullName>
    </submittedName>
</protein>
<evidence type="ECO:0000256" key="3">
    <source>
        <dbReference type="PROSITE-ProRule" id="PRU01213"/>
    </source>
</evidence>
<dbReference type="AlphaFoldDB" id="A0A0X8JMA2"/>
<accession>A0A0X8JMA2</accession>
<dbReference type="Gene3D" id="1.10.443.10">
    <property type="entry name" value="Intergrase catalytic core"/>
    <property type="match status" value="1"/>
</dbReference>
<gene>
    <name evidence="6" type="ORF">AXF13_15085</name>
</gene>
<dbReference type="NCBIfam" id="TIGR00638">
    <property type="entry name" value="Mop"/>
    <property type="match status" value="1"/>
</dbReference>
<dbReference type="InterPro" id="IPR005116">
    <property type="entry name" value="Transp-assoc_OB_typ1"/>
</dbReference>
<keyword evidence="7" id="KW-1185">Reference proteome</keyword>
<dbReference type="Pfam" id="PF03459">
    <property type="entry name" value="TOBE"/>
    <property type="match status" value="1"/>
</dbReference>
<dbReference type="InterPro" id="IPR002104">
    <property type="entry name" value="Integrase_catalytic"/>
</dbReference>
<dbReference type="STRING" id="44742.AXF13_15085"/>
<dbReference type="EMBL" id="CP014229">
    <property type="protein sequence ID" value="AMD91346.1"/>
    <property type="molecule type" value="Genomic_DNA"/>
</dbReference>
<dbReference type="PROSITE" id="PS51898">
    <property type="entry name" value="TYR_RECOMBINASE"/>
    <property type="match status" value="1"/>
</dbReference>
<dbReference type="InterPro" id="IPR004606">
    <property type="entry name" value="Mop_domain"/>
</dbReference>
<dbReference type="GO" id="GO:0015689">
    <property type="term" value="P:molybdate ion transport"/>
    <property type="evidence" value="ECO:0007669"/>
    <property type="project" value="InterPro"/>
</dbReference>